<accession>A0A4V2HDG8</accession>
<protein>
    <submittedName>
        <fullName evidence="2">DUF3102 domain-containing protein</fullName>
    </submittedName>
</protein>
<evidence type="ECO:0000313" key="2">
    <source>
        <dbReference type="EMBL" id="TAA27372.1"/>
    </source>
</evidence>
<dbReference type="InterPro" id="IPR021451">
    <property type="entry name" value="DUF3102"/>
</dbReference>
<proteinExistence type="predicted"/>
<dbReference type="Pfam" id="PF11300">
    <property type="entry name" value="DUF3102"/>
    <property type="match status" value="1"/>
</dbReference>
<organism evidence="2 3">
    <name type="scientific">Pseudoxanthomonas winnipegensis</name>
    <dbReference type="NCBI Taxonomy" id="2480810"/>
    <lineage>
        <taxon>Bacteria</taxon>
        <taxon>Pseudomonadati</taxon>
        <taxon>Pseudomonadota</taxon>
        <taxon>Gammaproteobacteria</taxon>
        <taxon>Lysobacterales</taxon>
        <taxon>Lysobacteraceae</taxon>
        <taxon>Pseudoxanthomonas</taxon>
    </lineage>
</organism>
<evidence type="ECO:0000313" key="3">
    <source>
        <dbReference type="Proteomes" id="UP000291286"/>
    </source>
</evidence>
<dbReference type="EMBL" id="SHMB01000006">
    <property type="protein sequence ID" value="TAA27372.1"/>
    <property type="molecule type" value="Genomic_DNA"/>
</dbReference>
<comment type="caution">
    <text evidence="2">The sequence shown here is derived from an EMBL/GenBank/DDBJ whole genome shotgun (WGS) entry which is preliminary data.</text>
</comment>
<feature type="region of interest" description="Disordered" evidence="1">
    <location>
        <begin position="95"/>
        <end position="116"/>
    </location>
</feature>
<evidence type="ECO:0000256" key="1">
    <source>
        <dbReference type="SAM" id="MobiDB-lite"/>
    </source>
</evidence>
<dbReference type="AlphaFoldDB" id="A0A4V2HDG8"/>
<dbReference type="RefSeq" id="WP_130520031.1">
    <property type="nucleotide sequence ID" value="NZ_SHMA01000001.1"/>
</dbReference>
<name>A0A4V2HDG8_9GAMM</name>
<sequence>MGSLTAIGADIHRLVGEANHHAAKATEIAIKVGALLTEAKGSVDHGQWEAWLTTHTPLAPRTARAYMRLSAQAQQLNGPERQRVADLPVREAIKAMSTSPESPPRSPSVHDCRRSSRERMLDRYNTAMSKLRKPLARRIESGLFKSGEIDTYRRQVQSLLDLLNDIESDARAAGNGGFIGEVTDAAA</sequence>
<gene>
    <name evidence="2" type="ORF">EA661_14700</name>
</gene>
<dbReference type="Proteomes" id="UP000291286">
    <property type="component" value="Unassembled WGS sequence"/>
</dbReference>
<reference evidence="2 3" key="1">
    <citation type="submission" date="2019-02" db="EMBL/GenBank/DDBJ databases">
        <title>WGS of Pseudoxanthomonas species novum from clinical isolates.</title>
        <authorList>
            <person name="Bernier A.-M."/>
            <person name="Bernard K."/>
            <person name="Vachon A."/>
        </authorList>
    </citation>
    <scope>NUCLEOTIDE SEQUENCE [LARGE SCALE GENOMIC DNA]</scope>
    <source>
        <strain evidence="2 3">NML171202</strain>
    </source>
</reference>